<evidence type="ECO:0000313" key="1">
    <source>
        <dbReference type="EMBL" id="KAA1088747.1"/>
    </source>
</evidence>
<proteinExistence type="predicted"/>
<dbReference type="EMBL" id="VDEP01000405">
    <property type="protein sequence ID" value="KAA1088747.1"/>
    <property type="molecule type" value="Genomic_DNA"/>
</dbReference>
<name>A0A5B0NHP7_PUCGR</name>
<dbReference type="AlphaFoldDB" id="A0A5B0NHP7"/>
<reference evidence="1 2" key="1">
    <citation type="submission" date="2019-05" db="EMBL/GenBank/DDBJ databases">
        <title>Emergence of the Ug99 lineage of the wheat stem rust pathogen through somatic hybridization.</title>
        <authorList>
            <person name="Li F."/>
            <person name="Upadhyaya N.M."/>
            <person name="Sperschneider J."/>
            <person name="Matny O."/>
            <person name="Nguyen-Phuc H."/>
            <person name="Mago R."/>
            <person name="Raley C."/>
            <person name="Miller M.E."/>
            <person name="Silverstein K.A.T."/>
            <person name="Henningsen E."/>
            <person name="Hirsch C.D."/>
            <person name="Visser B."/>
            <person name="Pretorius Z.A."/>
            <person name="Steffenson B.J."/>
            <person name="Schwessinger B."/>
            <person name="Dodds P.N."/>
            <person name="Figueroa M."/>
        </authorList>
    </citation>
    <scope>NUCLEOTIDE SEQUENCE [LARGE SCALE GENOMIC DNA]</scope>
    <source>
        <strain evidence="1 2">Ug99</strain>
    </source>
</reference>
<protein>
    <submittedName>
        <fullName evidence="1">Uncharacterized protein</fullName>
    </submittedName>
</protein>
<accession>A0A5B0NHP7</accession>
<comment type="caution">
    <text evidence="1">The sequence shown here is derived from an EMBL/GenBank/DDBJ whole genome shotgun (WGS) entry which is preliminary data.</text>
</comment>
<evidence type="ECO:0000313" key="2">
    <source>
        <dbReference type="Proteomes" id="UP000325313"/>
    </source>
</evidence>
<gene>
    <name evidence="1" type="ORF">PGTUg99_026203</name>
</gene>
<organism evidence="1 2">
    <name type="scientific">Puccinia graminis f. sp. tritici</name>
    <dbReference type="NCBI Taxonomy" id="56615"/>
    <lineage>
        <taxon>Eukaryota</taxon>
        <taxon>Fungi</taxon>
        <taxon>Dikarya</taxon>
        <taxon>Basidiomycota</taxon>
        <taxon>Pucciniomycotina</taxon>
        <taxon>Pucciniomycetes</taxon>
        <taxon>Pucciniales</taxon>
        <taxon>Pucciniaceae</taxon>
        <taxon>Puccinia</taxon>
    </lineage>
</organism>
<dbReference type="Proteomes" id="UP000325313">
    <property type="component" value="Unassembled WGS sequence"/>
</dbReference>
<sequence length="72" mass="8359">MRKCDPDRIPTWEVSPTVPADGVMDSREILYDRLHSTLLPLLKDHIITLSTLLDPMSMQEESELKLRRVLEI</sequence>